<dbReference type="SMART" id="SM00209">
    <property type="entry name" value="TSP1"/>
    <property type="match status" value="5"/>
</dbReference>
<protein>
    <submittedName>
        <fullName evidence="3">Uncharacterized protein</fullName>
    </submittedName>
</protein>
<dbReference type="Proteomes" id="UP000749559">
    <property type="component" value="Unassembled WGS sequence"/>
</dbReference>
<keyword evidence="2" id="KW-1015">Disulfide bond</keyword>
<evidence type="ECO:0000313" key="3">
    <source>
        <dbReference type="EMBL" id="CAH1800750.1"/>
    </source>
</evidence>
<dbReference type="EMBL" id="CAIIXF020000012">
    <property type="protein sequence ID" value="CAH1800750.1"/>
    <property type="molecule type" value="Genomic_DNA"/>
</dbReference>
<keyword evidence="1" id="KW-0677">Repeat</keyword>
<accession>A0A8S4Q4C6</accession>
<dbReference type="Gene3D" id="2.20.100.10">
    <property type="entry name" value="Thrombospondin type-1 (TSP1) repeat"/>
    <property type="match status" value="5"/>
</dbReference>
<keyword evidence="4" id="KW-1185">Reference proteome</keyword>
<dbReference type="AlphaFoldDB" id="A0A8S4Q4C6"/>
<organism evidence="3 4">
    <name type="scientific">Owenia fusiformis</name>
    <name type="common">Polychaete worm</name>
    <dbReference type="NCBI Taxonomy" id="6347"/>
    <lineage>
        <taxon>Eukaryota</taxon>
        <taxon>Metazoa</taxon>
        <taxon>Spiralia</taxon>
        <taxon>Lophotrochozoa</taxon>
        <taxon>Annelida</taxon>
        <taxon>Polychaeta</taxon>
        <taxon>Sedentaria</taxon>
        <taxon>Canalipalpata</taxon>
        <taxon>Sabellida</taxon>
        <taxon>Oweniida</taxon>
        <taxon>Oweniidae</taxon>
        <taxon>Owenia</taxon>
    </lineage>
</organism>
<dbReference type="InterPro" id="IPR036383">
    <property type="entry name" value="TSP1_rpt_sf"/>
</dbReference>
<sequence length="410" mass="44794">QSSGKHLNMNYYGCVYLGCEWSRWSRWIPSNGGRCPVTCGGGIIPVYRTRTKMFSTGGRSPVCRGESEQRKTERCNPQGCRTCSWANWEPWIAGFCSVTCGSGSEIRTRLRNKVWSTNQQGSSDCFGNPTERTVVECTRGPCTGCRWSDWSQWDNGPCTLPCGGGTSTSTRRRTKQLNVIGGALTCPGSDFEMRTSPCNTNQCCQWSMWGSWLRREGCSVTCGGGNINVYRTRTKTFGTVGSSPFCTGVSEERSTERCNIQGCRTCLWSNWGQWVPGLCSVTCGSGTMTQTRTRNKRWGTDPEGSPVCLGSATATTVVSCKMASCTGCGIWEPWGPWICQQDLGLGKRTGITGGMQGGCRIPGRLVRTRICPICPVGRSVDDEHNDRRKRHGLGFCGGVSIERGAACCVL</sequence>
<dbReference type="PROSITE" id="PS50092">
    <property type="entry name" value="TSP1"/>
    <property type="match status" value="5"/>
</dbReference>
<dbReference type="InterPro" id="IPR000884">
    <property type="entry name" value="TSP1_rpt"/>
</dbReference>
<evidence type="ECO:0000256" key="1">
    <source>
        <dbReference type="ARBA" id="ARBA00022737"/>
    </source>
</evidence>
<dbReference type="Pfam" id="PF00090">
    <property type="entry name" value="TSP_1"/>
    <property type="match status" value="5"/>
</dbReference>
<dbReference type="InterPro" id="IPR052065">
    <property type="entry name" value="Compl_asym_regulator"/>
</dbReference>
<dbReference type="PANTHER" id="PTHR22906">
    <property type="entry name" value="PROPERDIN"/>
    <property type="match status" value="1"/>
</dbReference>
<gene>
    <name evidence="3" type="ORF">OFUS_LOCUS24598</name>
</gene>
<reference evidence="3" key="1">
    <citation type="submission" date="2022-03" db="EMBL/GenBank/DDBJ databases">
        <authorList>
            <person name="Martin C."/>
        </authorList>
    </citation>
    <scope>NUCLEOTIDE SEQUENCE</scope>
</reference>
<evidence type="ECO:0000256" key="2">
    <source>
        <dbReference type="ARBA" id="ARBA00023157"/>
    </source>
</evidence>
<comment type="caution">
    <text evidence="3">The sequence shown here is derived from an EMBL/GenBank/DDBJ whole genome shotgun (WGS) entry which is preliminary data.</text>
</comment>
<feature type="non-terminal residue" evidence="3">
    <location>
        <position position="410"/>
    </location>
</feature>
<name>A0A8S4Q4C6_OWEFU</name>
<evidence type="ECO:0000313" key="4">
    <source>
        <dbReference type="Proteomes" id="UP000749559"/>
    </source>
</evidence>
<proteinExistence type="predicted"/>